<evidence type="ECO:0000313" key="12">
    <source>
        <dbReference type="Proteomes" id="UP000179113"/>
    </source>
</evidence>
<keyword evidence="7 8" id="KW-0472">Membrane</keyword>
<protein>
    <submittedName>
        <fullName evidence="11">Uncharacterized protein</fullName>
    </submittedName>
</protein>
<feature type="transmembrane region" description="Helical" evidence="8">
    <location>
        <begin position="404"/>
        <end position="423"/>
    </location>
</feature>
<sequence>MNLEIVSIALIFIISYILIVKRFDIAVLVLFVLSVLLHKELFSFFIWDLMPIRAFMFSLLAAGVATLVYLLFIKKDIAKVKELLNDPVLILLILLWAIRGLSIFFSWNLKSSVLLYGFFSTVVVLAVYLKNFYSERQELILKHLKFYIVIVFLLTLFGYFQYFLYETTGKIIGALWNIPGNIPRIGSTFWDVNHYGSLLAALLPIACVLVLTERKVKSKLFFAVVSVSFVVSLLLTNSRTAWIIDAVALIVFVSLFLYRKIGLKGIGLVILSLILMSTPLVIEYMNKASPFRAKVKQYFHYRLDSFDSHILLLTGTYQIFEAYPILGGGYGGFFEHFNKTKIAPVYFSRDPAGLNTRVPAHTIWGELIAETGILGLSTYALLIFVLSAVLLYGALHGQTLEKSLLSTAMFSVLIGWMIGGIFYSFNSEFFWIVIVLFYLYGLNVVKSQSSLREVLSVFIRSNKLAVITILIISVTLIGIGLNSTHLIPWDEAIYSKIAKNMITTGDYITQRWWTDKVWYEKPPLYMWMAAGSMKLLGYTSLAVRLPSAIFGILTIVFTYIFAKRIFNKTSAFLAALSIATTAQFLYYSRASMLDVTCGFFILTALYLYYCWKPSRAWVAYLISGLFMGLAVMTKGVVGFIPFAVVFVFELVQIIINKKFDRSAVNGLLIFLLGSLAIALPWHIRMYQLYGVSFVDNYIGYHVFDRAFSAIEDKGRPFYWYLIVLKVSMRVWFVILIPSLVYLFYKIVKYKERVSIFLAVWLIFVFTFFSAAQSKLVWYITPIYPVAAIIIGRFITDSMSWFFRRYPKYDSVVVKALLIYVITVSSLFYLFLNRKLVYTSDLTGSQARLMVHKDKVFGTKEQVFLDRIEVPLALFYTDSPFTIIDFVPDVGSRVPEVAKETERLILVTKKGRYSEKVEGYGYKPIVIKEDGDWVLWYLPSELEAAGKIPGVKF</sequence>
<keyword evidence="6 8" id="KW-1133">Transmembrane helix</keyword>
<dbReference type="InterPro" id="IPR050297">
    <property type="entry name" value="LipidA_mod_glycosyltrf_83"/>
</dbReference>
<keyword evidence="4" id="KW-0808">Transferase</keyword>
<evidence type="ECO:0000256" key="4">
    <source>
        <dbReference type="ARBA" id="ARBA00022679"/>
    </source>
</evidence>
<feature type="transmembrane region" description="Helical" evidence="8">
    <location>
        <begin position="52"/>
        <end position="72"/>
    </location>
</feature>
<feature type="domain" description="O-antigen ligase-related" evidence="9">
    <location>
        <begin position="226"/>
        <end position="379"/>
    </location>
</feature>
<evidence type="ECO:0000256" key="2">
    <source>
        <dbReference type="ARBA" id="ARBA00022475"/>
    </source>
</evidence>
<feature type="transmembrane region" description="Helical" evidence="8">
    <location>
        <begin position="541"/>
        <end position="562"/>
    </location>
</feature>
<feature type="transmembrane region" description="Helical" evidence="8">
    <location>
        <begin position="465"/>
        <end position="487"/>
    </location>
</feature>
<dbReference type="GO" id="GO:0016763">
    <property type="term" value="F:pentosyltransferase activity"/>
    <property type="evidence" value="ECO:0007669"/>
    <property type="project" value="TreeGrafter"/>
</dbReference>
<feature type="transmembrane region" description="Helical" evidence="8">
    <location>
        <begin position="113"/>
        <end position="132"/>
    </location>
</feature>
<feature type="transmembrane region" description="Helical" evidence="8">
    <location>
        <begin position="616"/>
        <end position="633"/>
    </location>
</feature>
<accession>A0A1F4WJZ2</accession>
<dbReference type="GO" id="GO:0005886">
    <property type="term" value="C:plasma membrane"/>
    <property type="evidence" value="ECO:0007669"/>
    <property type="project" value="UniProtKB-SubCell"/>
</dbReference>
<feature type="transmembrane region" description="Helical" evidence="8">
    <location>
        <begin position="569"/>
        <end position="586"/>
    </location>
</feature>
<dbReference type="Proteomes" id="UP000179113">
    <property type="component" value="Unassembled WGS sequence"/>
</dbReference>
<gene>
    <name evidence="11" type="ORF">A2415_04780</name>
</gene>
<dbReference type="InterPro" id="IPR038731">
    <property type="entry name" value="RgtA/B/C-like"/>
</dbReference>
<comment type="caution">
    <text evidence="11">The sequence shown here is derived from an EMBL/GenBank/DDBJ whole genome shotgun (WGS) entry which is preliminary data.</text>
</comment>
<feature type="transmembrane region" description="Helical" evidence="8">
    <location>
        <begin position="639"/>
        <end position="656"/>
    </location>
</feature>
<feature type="transmembrane region" description="Helical" evidence="8">
    <location>
        <begin position="144"/>
        <end position="165"/>
    </location>
</feature>
<feature type="transmembrane region" description="Helical" evidence="8">
    <location>
        <begin position="219"/>
        <end position="235"/>
    </location>
</feature>
<feature type="transmembrane region" description="Helical" evidence="8">
    <location>
        <begin position="265"/>
        <end position="282"/>
    </location>
</feature>
<evidence type="ECO:0000259" key="10">
    <source>
        <dbReference type="Pfam" id="PF13231"/>
    </source>
</evidence>
<evidence type="ECO:0000256" key="1">
    <source>
        <dbReference type="ARBA" id="ARBA00004651"/>
    </source>
</evidence>
<dbReference type="PANTHER" id="PTHR33908">
    <property type="entry name" value="MANNOSYLTRANSFERASE YKCB-RELATED"/>
    <property type="match status" value="1"/>
</dbReference>
<evidence type="ECO:0000259" key="9">
    <source>
        <dbReference type="Pfam" id="PF04932"/>
    </source>
</evidence>
<evidence type="ECO:0000256" key="5">
    <source>
        <dbReference type="ARBA" id="ARBA00022692"/>
    </source>
</evidence>
<dbReference type="AlphaFoldDB" id="A0A1F4WJZ2"/>
<comment type="subcellular location">
    <subcellularLocation>
        <location evidence="1">Cell membrane</location>
        <topology evidence="1">Multi-pass membrane protein</topology>
    </subcellularLocation>
</comment>
<feature type="transmembrane region" description="Helical" evidence="8">
    <location>
        <begin position="717"/>
        <end position="744"/>
    </location>
</feature>
<dbReference type="InterPro" id="IPR007016">
    <property type="entry name" value="O-antigen_ligase-rel_domated"/>
</dbReference>
<keyword evidence="2" id="KW-1003">Cell membrane</keyword>
<feature type="transmembrane region" description="Helical" evidence="8">
    <location>
        <begin position="241"/>
        <end position="258"/>
    </location>
</feature>
<feature type="transmembrane region" description="Helical" evidence="8">
    <location>
        <begin position="753"/>
        <end position="770"/>
    </location>
</feature>
<feature type="transmembrane region" description="Helical" evidence="8">
    <location>
        <begin position="194"/>
        <end position="212"/>
    </location>
</feature>
<dbReference type="GO" id="GO:0009103">
    <property type="term" value="P:lipopolysaccharide biosynthetic process"/>
    <property type="evidence" value="ECO:0007669"/>
    <property type="project" value="UniProtKB-ARBA"/>
</dbReference>
<feature type="transmembrane region" description="Helical" evidence="8">
    <location>
        <begin position="776"/>
        <end position="795"/>
    </location>
</feature>
<feature type="transmembrane region" description="Helical" evidence="8">
    <location>
        <begin position="7"/>
        <end position="32"/>
    </location>
</feature>
<dbReference type="Pfam" id="PF13231">
    <property type="entry name" value="PMT_2"/>
    <property type="match status" value="1"/>
</dbReference>
<dbReference type="Pfam" id="PF04932">
    <property type="entry name" value="Wzy_C"/>
    <property type="match status" value="1"/>
</dbReference>
<feature type="transmembrane region" description="Helical" evidence="8">
    <location>
        <begin position="429"/>
        <end position="445"/>
    </location>
</feature>
<evidence type="ECO:0000313" key="11">
    <source>
        <dbReference type="EMBL" id="OGC69762.1"/>
    </source>
</evidence>
<evidence type="ECO:0000256" key="6">
    <source>
        <dbReference type="ARBA" id="ARBA00022989"/>
    </source>
</evidence>
<reference evidence="11 12" key="1">
    <citation type="journal article" date="2016" name="Nat. Commun.">
        <title>Thousands of microbial genomes shed light on interconnected biogeochemical processes in an aquifer system.</title>
        <authorList>
            <person name="Anantharaman K."/>
            <person name="Brown C.T."/>
            <person name="Hug L.A."/>
            <person name="Sharon I."/>
            <person name="Castelle C.J."/>
            <person name="Probst A.J."/>
            <person name="Thomas B.C."/>
            <person name="Singh A."/>
            <person name="Wilkins M.J."/>
            <person name="Karaoz U."/>
            <person name="Brodie E.L."/>
            <person name="Williams K.H."/>
            <person name="Hubbard S.S."/>
            <person name="Banfield J.F."/>
        </authorList>
    </citation>
    <scope>NUCLEOTIDE SEQUENCE [LARGE SCALE GENOMIC DNA]</scope>
</reference>
<feature type="domain" description="Glycosyltransferase RgtA/B/C/D-like" evidence="10">
    <location>
        <begin position="521"/>
        <end position="677"/>
    </location>
</feature>
<evidence type="ECO:0000256" key="3">
    <source>
        <dbReference type="ARBA" id="ARBA00022676"/>
    </source>
</evidence>
<evidence type="ECO:0000256" key="8">
    <source>
        <dbReference type="SAM" id="Phobius"/>
    </source>
</evidence>
<proteinExistence type="predicted"/>
<feature type="transmembrane region" description="Helical" evidence="8">
    <location>
        <begin position="592"/>
        <end position="609"/>
    </location>
</feature>
<keyword evidence="3" id="KW-0328">Glycosyltransferase</keyword>
<organism evidence="11 12">
    <name type="scientific">candidate division WWE3 bacterium RIFOXYC1_FULL_39_7</name>
    <dbReference type="NCBI Taxonomy" id="1802643"/>
    <lineage>
        <taxon>Bacteria</taxon>
        <taxon>Katanobacteria</taxon>
    </lineage>
</organism>
<name>A0A1F4WJZ2_UNCKA</name>
<evidence type="ECO:0000256" key="7">
    <source>
        <dbReference type="ARBA" id="ARBA00023136"/>
    </source>
</evidence>
<keyword evidence="5 8" id="KW-0812">Transmembrane</keyword>
<dbReference type="GO" id="GO:0010041">
    <property type="term" value="P:response to iron(III) ion"/>
    <property type="evidence" value="ECO:0007669"/>
    <property type="project" value="TreeGrafter"/>
</dbReference>
<feature type="transmembrane region" description="Helical" evidence="8">
    <location>
        <begin position="811"/>
        <end position="831"/>
    </location>
</feature>
<dbReference type="EMBL" id="MEWA01000018">
    <property type="protein sequence ID" value="OGC69762.1"/>
    <property type="molecule type" value="Genomic_DNA"/>
</dbReference>
<feature type="transmembrane region" description="Helical" evidence="8">
    <location>
        <begin position="663"/>
        <end position="683"/>
    </location>
</feature>
<feature type="transmembrane region" description="Helical" evidence="8">
    <location>
        <begin position="84"/>
        <end position="107"/>
    </location>
</feature>
<feature type="transmembrane region" description="Helical" evidence="8">
    <location>
        <begin position="373"/>
        <end position="392"/>
    </location>
</feature>
<dbReference type="PANTHER" id="PTHR33908:SF3">
    <property type="entry name" value="UNDECAPRENYL PHOSPHATE-ALPHA-4-AMINO-4-DEOXY-L-ARABINOSE ARABINOSYL TRANSFERASE"/>
    <property type="match status" value="1"/>
</dbReference>